<organism evidence="2">
    <name type="scientific">Puccinia triticina (isolate 1-1 / race 1 (BBBD))</name>
    <name type="common">Brown leaf rust fungus</name>
    <dbReference type="NCBI Taxonomy" id="630390"/>
    <lineage>
        <taxon>Eukaryota</taxon>
        <taxon>Fungi</taxon>
        <taxon>Dikarya</taxon>
        <taxon>Basidiomycota</taxon>
        <taxon>Pucciniomycotina</taxon>
        <taxon>Pucciniomycetes</taxon>
        <taxon>Pucciniales</taxon>
        <taxon>Pucciniaceae</taxon>
        <taxon>Puccinia</taxon>
    </lineage>
</organism>
<evidence type="ECO:0000256" key="1">
    <source>
        <dbReference type="SAM" id="MobiDB-lite"/>
    </source>
</evidence>
<accession>A0A180G0X5</accession>
<proteinExistence type="predicted"/>
<evidence type="ECO:0000313" key="2">
    <source>
        <dbReference type="EMBL" id="OAV86102.1"/>
    </source>
</evidence>
<evidence type="ECO:0000313" key="3">
    <source>
        <dbReference type="EnsemblFungi" id="PTTG_12293-t43_1-p1"/>
    </source>
</evidence>
<reference evidence="3" key="4">
    <citation type="submission" date="2025-05" db="UniProtKB">
        <authorList>
            <consortium name="EnsemblFungi"/>
        </authorList>
    </citation>
    <scope>IDENTIFICATION</scope>
    <source>
        <strain evidence="3">isolate 1-1 / race 1 (BBBD)</strain>
    </source>
</reference>
<feature type="compositionally biased region" description="Basic and acidic residues" evidence="1">
    <location>
        <begin position="29"/>
        <end position="38"/>
    </location>
</feature>
<dbReference type="EMBL" id="ADAS02001688">
    <property type="protein sequence ID" value="OAV86102.1"/>
    <property type="molecule type" value="Genomic_DNA"/>
</dbReference>
<keyword evidence="4" id="KW-1185">Reference proteome</keyword>
<dbReference type="AlphaFoldDB" id="A0A180G0X5"/>
<feature type="compositionally biased region" description="Polar residues" evidence="1">
    <location>
        <begin position="148"/>
        <end position="158"/>
    </location>
</feature>
<dbReference type="OrthoDB" id="2498281at2759"/>
<name>A0A180G0X5_PUCT1</name>
<feature type="region of interest" description="Disordered" evidence="1">
    <location>
        <begin position="112"/>
        <end position="185"/>
    </location>
</feature>
<sequence>MADRKGGAKIYIVQNDPKLVAERNEALRHLAERNREGNEASTEPQPTAGAKKNSDILNNIWTIRATHMPCERLTGSMELPVMIDPKDPTRFIALSPDRIALWARAMAQNPEITEHKPPSSPAFKFQTKAEFNGSSSRESENRERESSPVNQHQSSPINRTREANSDSPASRRARRNARTPPNISPMAAAYAGMGGHIAPPMAWQNSPWAWLAASPIPFNAYPGMPNFGMNSLVPPVPQPDFAQANPIQTNTAPVSSPPPSDVTVDITDYLTFCHVDVNCEQVQNALLEYGITHYAEFENFQAQEFEDVGVKRSHARSLVNNIKKYERSLKKRR</sequence>
<feature type="compositionally biased region" description="Basic and acidic residues" evidence="1">
    <location>
        <begin position="137"/>
        <end position="146"/>
    </location>
</feature>
<evidence type="ECO:0000313" key="4">
    <source>
        <dbReference type="Proteomes" id="UP000005240"/>
    </source>
</evidence>
<gene>
    <name evidence="2" type="ORF">PTTG_12293</name>
</gene>
<reference evidence="2" key="1">
    <citation type="submission" date="2009-11" db="EMBL/GenBank/DDBJ databases">
        <authorList>
            <consortium name="The Broad Institute Genome Sequencing Platform"/>
            <person name="Ward D."/>
            <person name="Feldgarden M."/>
            <person name="Earl A."/>
            <person name="Young S.K."/>
            <person name="Zeng Q."/>
            <person name="Koehrsen M."/>
            <person name="Alvarado L."/>
            <person name="Berlin A."/>
            <person name="Bochicchio J."/>
            <person name="Borenstein D."/>
            <person name="Chapman S.B."/>
            <person name="Chen Z."/>
            <person name="Engels R."/>
            <person name="Freedman E."/>
            <person name="Gellesch M."/>
            <person name="Goldberg J."/>
            <person name="Griggs A."/>
            <person name="Gujja S."/>
            <person name="Heilman E."/>
            <person name="Heiman D."/>
            <person name="Hepburn T."/>
            <person name="Howarth C."/>
            <person name="Jen D."/>
            <person name="Larson L."/>
            <person name="Lewis B."/>
            <person name="Mehta T."/>
            <person name="Park D."/>
            <person name="Pearson M."/>
            <person name="Roberts A."/>
            <person name="Saif S."/>
            <person name="Shea T."/>
            <person name="Shenoy N."/>
            <person name="Sisk P."/>
            <person name="Stolte C."/>
            <person name="Sykes S."/>
            <person name="Thomson T."/>
            <person name="Walk T."/>
            <person name="White J."/>
            <person name="Yandava C."/>
            <person name="Izard J."/>
            <person name="Baranova O.V."/>
            <person name="Blanton J.M."/>
            <person name="Tanner A.C."/>
            <person name="Dewhirst F.E."/>
            <person name="Haas B."/>
            <person name="Nusbaum C."/>
            <person name="Birren B."/>
        </authorList>
    </citation>
    <scope>NUCLEOTIDE SEQUENCE [LARGE SCALE GENOMIC DNA]</scope>
    <source>
        <strain evidence="2">1-1 BBBD Race 1</strain>
    </source>
</reference>
<protein>
    <recommendedName>
        <fullName evidence="5">SAM domain-containing protein</fullName>
    </recommendedName>
</protein>
<feature type="region of interest" description="Disordered" evidence="1">
    <location>
        <begin position="29"/>
        <end position="54"/>
    </location>
</feature>
<dbReference type="EnsemblFungi" id="PTTG_12293-t43_1">
    <property type="protein sequence ID" value="PTTG_12293-t43_1-p1"/>
    <property type="gene ID" value="PTTG_12293"/>
</dbReference>
<reference evidence="3 4" key="3">
    <citation type="journal article" date="2017" name="G3 (Bethesda)">
        <title>Comparative analysis highlights variable genome content of wheat rusts and divergence of the mating loci.</title>
        <authorList>
            <person name="Cuomo C.A."/>
            <person name="Bakkeren G."/>
            <person name="Khalil H.B."/>
            <person name="Panwar V."/>
            <person name="Joly D."/>
            <person name="Linning R."/>
            <person name="Sakthikumar S."/>
            <person name="Song X."/>
            <person name="Adiconis X."/>
            <person name="Fan L."/>
            <person name="Goldberg J.M."/>
            <person name="Levin J.Z."/>
            <person name="Young S."/>
            <person name="Zeng Q."/>
            <person name="Anikster Y."/>
            <person name="Bruce M."/>
            <person name="Wang M."/>
            <person name="Yin C."/>
            <person name="McCallum B."/>
            <person name="Szabo L.J."/>
            <person name="Hulbert S."/>
            <person name="Chen X."/>
            <person name="Fellers J.P."/>
        </authorList>
    </citation>
    <scope>NUCLEOTIDE SEQUENCE</scope>
    <source>
        <strain evidence="3">isolate 1-1 / race 1 (BBBD)</strain>
        <strain evidence="4">Isolate 1-1 / race 1 (BBBD)</strain>
    </source>
</reference>
<dbReference type="VEuPathDB" id="FungiDB:PTTG_12293"/>
<dbReference type="Proteomes" id="UP000005240">
    <property type="component" value="Unassembled WGS sequence"/>
</dbReference>
<reference evidence="2" key="2">
    <citation type="submission" date="2016-05" db="EMBL/GenBank/DDBJ databases">
        <title>Comparative analysis highlights variable genome content of wheat rusts and divergence of the mating loci.</title>
        <authorList>
            <person name="Cuomo C.A."/>
            <person name="Bakkeren G."/>
            <person name="Szabo L."/>
            <person name="Khalil H."/>
            <person name="Joly D."/>
            <person name="Goldberg J."/>
            <person name="Young S."/>
            <person name="Zeng Q."/>
            <person name="Fellers J."/>
        </authorList>
    </citation>
    <scope>NUCLEOTIDE SEQUENCE [LARGE SCALE GENOMIC DNA]</scope>
    <source>
        <strain evidence="2">1-1 BBBD Race 1</strain>
    </source>
</reference>
<evidence type="ECO:0008006" key="5">
    <source>
        <dbReference type="Google" id="ProtNLM"/>
    </source>
</evidence>